<dbReference type="InterPro" id="IPR029039">
    <property type="entry name" value="Flavoprotein-like_sf"/>
</dbReference>
<dbReference type="InterPro" id="IPR050712">
    <property type="entry name" value="NAD(P)H-dep_reductase"/>
</dbReference>
<proteinExistence type="predicted"/>
<dbReference type="EMBL" id="VOXD01000035">
    <property type="protein sequence ID" value="TXF87565.1"/>
    <property type="molecule type" value="Genomic_DNA"/>
</dbReference>
<dbReference type="Pfam" id="PF03358">
    <property type="entry name" value="FMN_red"/>
    <property type="match status" value="1"/>
</dbReference>
<dbReference type="SUPFAM" id="SSF52218">
    <property type="entry name" value="Flavoproteins"/>
    <property type="match status" value="1"/>
</dbReference>
<evidence type="ECO:0000313" key="2">
    <source>
        <dbReference type="EMBL" id="TXF87565.1"/>
    </source>
</evidence>
<dbReference type="Proteomes" id="UP000321907">
    <property type="component" value="Unassembled WGS sequence"/>
</dbReference>
<dbReference type="PANTHER" id="PTHR30543:SF21">
    <property type="entry name" value="NAD(P)H-DEPENDENT FMN REDUCTASE LOT6"/>
    <property type="match status" value="1"/>
</dbReference>
<accession>A0A5C7FS87</accession>
<gene>
    <name evidence="2" type="ORF">FUA23_18435</name>
</gene>
<name>A0A5C7FS87_9BACT</name>
<dbReference type="InterPro" id="IPR005025">
    <property type="entry name" value="FMN_Rdtase-like_dom"/>
</dbReference>
<evidence type="ECO:0000259" key="1">
    <source>
        <dbReference type="Pfam" id="PF03358"/>
    </source>
</evidence>
<dbReference type="Gene3D" id="3.40.50.360">
    <property type="match status" value="1"/>
</dbReference>
<sequence length="168" mass="18461">MLMLLLISGSPHPQSANSRFLNGIGKLQPRPVRSTDYLADLPVFQPGRDTAPWPEPVLRWRSDVDQASALVFATPAYLHNIPGVLKNALDWLASSGELDSKPALVFTFTPRAPRGEKARQSLLWSLSALNVRVVAEEGFYQSDINFGNGGEILPGEEREILSEALLLL</sequence>
<evidence type="ECO:0000313" key="3">
    <source>
        <dbReference type="Proteomes" id="UP000321907"/>
    </source>
</evidence>
<dbReference type="GO" id="GO:0016491">
    <property type="term" value="F:oxidoreductase activity"/>
    <property type="evidence" value="ECO:0007669"/>
    <property type="project" value="InterPro"/>
</dbReference>
<dbReference type="GO" id="GO:0010181">
    <property type="term" value="F:FMN binding"/>
    <property type="evidence" value="ECO:0007669"/>
    <property type="project" value="TreeGrafter"/>
</dbReference>
<reference evidence="2 3" key="1">
    <citation type="submission" date="2019-08" db="EMBL/GenBank/DDBJ databases">
        <title>Lewinella sp. strain SSH13 Genome sequencing and assembly.</title>
        <authorList>
            <person name="Kim I."/>
        </authorList>
    </citation>
    <scope>NUCLEOTIDE SEQUENCE [LARGE SCALE GENOMIC DNA]</scope>
    <source>
        <strain evidence="2 3">SSH13</strain>
    </source>
</reference>
<dbReference type="AlphaFoldDB" id="A0A5C7FS87"/>
<keyword evidence="3" id="KW-1185">Reference proteome</keyword>
<organism evidence="2 3">
    <name type="scientific">Neolewinella aurantiaca</name>
    <dbReference type="NCBI Taxonomy" id="2602767"/>
    <lineage>
        <taxon>Bacteria</taxon>
        <taxon>Pseudomonadati</taxon>
        <taxon>Bacteroidota</taxon>
        <taxon>Saprospiria</taxon>
        <taxon>Saprospirales</taxon>
        <taxon>Lewinellaceae</taxon>
        <taxon>Neolewinella</taxon>
    </lineage>
</organism>
<dbReference type="GO" id="GO:0005829">
    <property type="term" value="C:cytosol"/>
    <property type="evidence" value="ECO:0007669"/>
    <property type="project" value="TreeGrafter"/>
</dbReference>
<comment type="caution">
    <text evidence="2">The sequence shown here is derived from an EMBL/GenBank/DDBJ whole genome shotgun (WGS) entry which is preliminary data.</text>
</comment>
<protein>
    <submittedName>
        <fullName evidence="2">NAD(P)H-dependent oxidoreductase</fullName>
    </submittedName>
</protein>
<feature type="domain" description="NADPH-dependent FMN reductase-like" evidence="1">
    <location>
        <begin position="4"/>
        <end position="136"/>
    </location>
</feature>
<dbReference type="OrthoDB" id="9812295at2"/>
<dbReference type="PANTHER" id="PTHR30543">
    <property type="entry name" value="CHROMATE REDUCTASE"/>
    <property type="match status" value="1"/>
</dbReference>